<gene>
    <name evidence="11" type="ORF">EHO51_18585</name>
</gene>
<keyword evidence="8" id="KW-0139">CF(1)</keyword>
<dbReference type="Gene3D" id="3.40.1380.10">
    <property type="match status" value="1"/>
</dbReference>
<dbReference type="RefSeq" id="WP_124740350.1">
    <property type="nucleotide sequence ID" value="NZ_CP034087.1"/>
</dbReference>
<reference evidence="11 12" key="1">
    <citation type="submission" date="2018-11" db="EMBL/GenBank/DDBJ databases">
        <title>Genome squencing of methanotrophic bacteria isolated from alkaline groundwater in Korea.</title>
        <authorList>
            <person name="Nguyen L.N."/>
        </authorList>
    </citation>
    <scope>NUCLEOTIDE SEQUENCE [LARGE SCALE GENOMIC DNA]</scope>
    <source>
        <strain evidence="11 12">GW6</strain>
        <plasmid evidence="12">pgw6_1</plasmid>
    </source>
</reference>
<keyword evidence="4" id="KW-0813">Transport</keyword>
<keyword evidence="11" id="KW-0614">Plasmid</keyword>
<evidence type="ECO:0000256" key="7">
    <source>
        <dbReference type="ARBA" id="ARBA00023136"/>
    </source>
</evidence>
<dbReference type="PANTHER" id="PTHR11693:SF22">
    <property type="entry name" value="ATP SYNTHASE SUBUNIT GAMMA, MITOCHONDRIAL"/>
    <property type="match status" value="1"/>
</dbReference>
<proteinExistence type="inferred from homology"/>
<dbReference type="AlphaFoldDB" id="A0A3G8MAC7"/>
<protein>
    <submittedName>
        <fullName evidence="11">ATPase</fullName>
    </submittedName>
</protein>
<feature type="coiled-coil region" evidence="10">
    <location>
        <begin position="235"/>
        <end position="262"/>
    </location>
</feature>
<comment type="similarity">
    <text evidence="3">Belongs to the ATPase gamma chain family.</text>
</comment>
<dbReference type="SUPFAM" id="SSF52943">
    <property type="entry name" value="ATP synthase (F1-ATPase), gamma subunit"/>
    <property type="match status" value="1"/>
</dbReference>
<geneLocation type="plasmid" evidence="12">
    <name>pgw6_1</name>
</geneLocation>
<evidence type="ECO:0000256" key="4">
    <source>
        <dbReference type="ARBA" id="ARBA00022448"/>
    </source>
</evidence>
<keyword evidence="7" id="KW-0472">Membrane</keyword>
<dbReference type="KEGG" id="mros:EHO51_18585"/>
<keyword evidence="10" id="KW-0175">Coiled coil</keyword>
<keyword evidence="5" id="KW-0375">Hydrogen ion transport</keyword>
<evidence type="ECO:0000256" key="2">
    <source>
        <dbReference type="ARBA" id="ARBA00004170"/>
    </source>
</evidence>
<evidence type="ECO:0000256" key="5">
    <source>
        <dbReference type="ARBA" id="ARBA00022781"/>
    </source>
</evidence>
<evidence type="ECO:0000256" key="8">
    <source>
        <dbReference type="ARBA" id="ARBA00023196"/>
    </source>
</evidence>
<evidence type="ECO:0000313" key="12">
    <source>
        <dbReference type="Proteomes" id="UP000273982"/>
    </source>
</evidence>
<evidence type="ECO:0000313" key="11">
    <source>
        <dbReference type="EMBL" id="AZG78841.1"/>
    </source>
</evidence>
<dbReference type="GO" id="GO:0046933">
    <property type="term" value="F:proton-transporting ATP synthase activity, rotational mechanism"/>
    <property type="evidence" value="ECO:0007669"/>
    <property type="project" value="InterPro"/>
</dbReference>
<comment type="function">
    <text evidence="1">Produces ATP from ADP in the presence of a proton gradient across the membrane. The gamma chain is believed to be important in regulating ATPase activity and the flow of protons through the CF(0) complex.</text>
</comment>
<name>A0A3G8MAC7_9HYPH</name>
<evidence type="ECO:0000256" key="6">
    <source>
        <dbReference type="ARBA" id="ARBA00023065"/>
    </source>
</evidence>
<dbReference type="Proteomes" id="UP000273982">
    <property type="component" value="Plasmid pGW6_1"/>
</dbReference>
<evidence type="ECO:0000256" key="3">
    <source>
        <dbReference type="ARBA" id="ARBA00007681"/>
    </source>
</evidence>
<evidence type="ECO:0000256" key="1">
    <source>
        <dbReference type="ARBA" id="ARBA00003456"/>
    </source>
</evidence>
<evidence type="ECO:0000256" key="9">
    <source>
        <dbReference type="ARBA" id="ARBA00023310"/>
    </source>
</evidence>
<accession>A0A3G8MAC7</accession>
<dbReference type="Pfam" id="PF00231">
    <property type="entry name" value="ATP-synt"/>
    <property type="match status" value="1"/>
</dbReference>
<comment type="subcellular location">
    <subcellularLocation>
        <location evidence="2">Membrane</location>
        <topology evidence="2">Peripheral membrane protein</topology>
    </subcellularLocation>
</comment>
<sequence>MTRLVEIQSHIGGMGELRDIVGAMRSLAGLRLQEAQRALPGVRRYTEAVAAGLASTLLLMAEPEPAKAAEGRRALVLCTAEHGFVGGFNERLIGDAKANLAPGDALFVIGSRGAALALERLQPPVWTHPMASRGAGAPETIRRLMDALYHGIAHGGVGRVEVMFYRYRQGGAPTIDRRLLLPLDLAMLSAKQPRQPPLHNLQPIPLHEKLMAEYVFALLTEAAVESIASENAARFAAMESAYDNVSKKLEELRQEANQARQSEITTELIDLITGAEALNNG</sequence>
<dbReference type="PRINTS" id="PR00126">
    <property type="entry name" value="ATPASEGAMMA"/>
</dbReference>
<dbReference type="InterPro" id="IPR035968">
    <property type="entry name" value="ATP_synth_F1_ATPase_gsu"/>
</dbReference>
<organism evidence="11 12">
    <name type="scientific">Methylocystis rosea</name>
    <dbReference type="NCBI Taxonomy" id="173366"/>
    <lineage>
        <taxon>Bacteria</taxon>
        <taxon>Pseudomonadati</taxon>
        <taxon>Pseudomonadota</taxon>
        <taxon>Alphaproteobacteria</taxon>
        <taxon>Hyphomicrobiales</taxon>
        <taxon>Methylocystaceae</taxon>
        <taxon>Methylocystis</taxon>
    </lineage>
</organism>
<dbReference type="GO" id="GO:0045259">
    <property type="term" value="C:proton-transporting ATP synthase complex"/>
    <property type="evidence" value="ECO:0007669"/>
    <property type="project" value="UniProtKB-KW"/>
</dbReference>
<dbReference type="InterPro" id="IPR023632">
    <property type="entry name" value="ATP_synth_F1_gsu_CS"/>
</dbReference>
<keyword evidence="9" id="KW-0066">ATP synthesis</keyword>
<evidence type="ECO:0000256" key="10">
    <source>
        <dbReference type="SAM" id="Coils"/>
    </source>
</evidence>
<dbReference type="EMBL" id="CP034087">
    <property type="protein sequence ID" value="AZG78841.1"/>
    <property type="molecule type" value="Genomic_DNA"/>
</dbReference>
<dbReference type="PANTHER" id="PTHR11693">
    <property type="entry name" value="ATP SYNTHASE GAMMA CHAIN"/>
    <property type="match status" value="1"/>
</dbReference>
<dbReference type="Gene3D" id="1.10.287.80">
    <property type="entry name" value="ATP synthase, gamma subunit, helix hairpin domain"/>
    <property type="match status" value="1"/>
</dbReference>
<keyword evidence="6" id="KW-0406">Ion transport</keyword>
<dbReference type="PROSITE" id="PS00153">
    <property type="entry name" value="ATPASE_GAMMA"/>
    <property type="match status" value="1"/>
</dbReference>
<dbReference type="InterPro" id="IPR000131">
    <property type="entry name" value="ATP_synth_F1_gsu"/>
</dbReference>